<dbReference type="InterPro" id="IPR011333">
    <property type="entry name" value="SKP1/BTB/POZ_sf"/>
</dbReference>
<accession>A0A8H4RVF9</accession>
<comment type="caution">
    <text evidence="2">The sequence shown here is derived from an EMBL/GenBank/DDBJ whole genome shotgun (WGS) entry which is preliminary data.</text>
</comment>
<dbReference type="PROSITE" id="PS50097">
    <property type="entry name" value="BTB"/>
    <property type="match status" value="1"/>
</dbReference>
<evidence type="ECO:0000313" key="3">
    <source>
        <dbReference type="Proteomes" id="UP000566819"/>
    </source>
</evidence>
<dbReference type="OrthoDB" id="6359816at2759"/>
<evidence type="ECO:0000313" key="2">
    <source>
        <dbReference type="EMBL" id="KAF4635212.1"/>
    </source>
</evidence>
<evidence type="ECO:0000259" key="1">
    <source>
        <dbReference type="PROSITE" id="PS50097"/>
    </source>
</evidence>
<dbReference type="Proteomes" id="UP000566819">
    <property type="component" value="Unassembled WGS sequence"/>
</dbReference>
<dbReference type="CDD" id="cd18186">
    <property type="entry name" value="BTB_POZ_ZBTB_KLHL-like"/>
    <property type="match status" value="1"/>
</dbReference>
<organism evidence="2 3">
    <name type="scientific">Cudoniella acicularis</name>
    <dbReference type="NCBI Taxonomy" id="354080"/>
    <lineage>
        <taxon>Eukaryota</taxon>
        <taxon>Fungi</taxon>
        <taxon>Dikarya</taxon>
        <taxon>Ascomycota</taxon>
        <taxon>Pezizomycotina</taxon>
        <taxon>Leotiomycetes</taxon>
        <taxon>Helotiales</taxon>
        <taxon>Tricladiaceae</taxon>
        <taxon>Cudoniella</taxon>
    </lineage>
</organism>
<name>A0A8H4RVF9_9HELO</name>
<dbReference type="PANTHER" id="PTHR47843">
    <property type="entry name" value="BTB DOMAIN-CONTAINING PROTEIN-RELATED"/>
    <property type="match status" value="1"/>
</dbReference>
<dbReference type="SUPFAM" id="SSF54695">
    <property type="entry name" value="POZ domain"/>
    <property type="match status" value="1"/>
</dbReference>
<gene>
    <name evidence="2" type="ORF">G7Y89_g2884</name>
</gene>
<keyword evidence="3" id="KW-1185">Reference proteome</keyword>
<feature type="domain" description="BTB" evidence="1">
    <location>
        <begin position="17"/>
        <end position="82"/>
    </location>
</feature>
<proteinExistence type="predicted"/>
<dbReference type="Gene3D" id="3.30.710.10">
    <property type="entry name" value="Potassium Channel Kv1.1, Chain A"/>
    <property type="match status" value="1"/>
</dbReference>
<dbReference type="EMBL" id="JAAMPI010000134">
    <property type="protein sequence ID" value="KAF4635212.1"/>
    <property type="molecule type" value="Genomic_DNA"/>
</dbReference>
<protein>
    <recommendedName>
        <fullName evidence="1">BTB domain-containing protein</fullName>
    </recommendedName>
</protein>
<dbReference type="AlphaFoldDB" id="A0A8H4RVF9"/>
<dbReference type="Pfam" id="PF00651">
    <property type="entry name" value="BTB"/>
    <property type="match status" value="1"/>
</dbReference>
<dbReference type="InterPro" id="IPR000210">
    <property type="entry name" value="BTB/POZ_dom"/>
</dbReference>
<sequence>MAPATPWKFSLKSLGSEIVNIYVEPKYKNFPIHKKILCDRSEHFSKAFNGDFKEGLEQTMRLPKESPNTFEDFITWLYRGNLPSWTSKKRNYVPLYRCFFLAEKLRIDCLCNVVIGKIQDIQKERAEKPDREETLLIYESTREGS</sequence>
<reference evidence="2 3" key="1">
    <citation type="submission" date="2020-03" db="EMBL/GenBank/DDBJ databases">
        <title>Draft Genome Sequence of Cudoniella acicularis.</title>
        <authorList>
            <person name="Buettner E."/>
            <person name="Kellner H."/>
        </authorList>
    </citation>
    <scope>NUCLEOTIDE SEQUENCE [LARGE SCALE GENOMIC DNA]</scope>
    <source>
        <strain evidence="2 3">DSM 108380</strain>
    </source>
</reference>